<protein>
    <submittedName>
        <fullName evidence="2">GNAT family N-acetyltransferase</fullName>
    </submittedName>
</protein>
<gene>
    <name evidence="2" type="ORF">EJK80_09350</name>
</gene>
<proteinExistence type="predicted"/>
<dbReference type="InterPro" id="IPR000182">
    <property type="entry name" value="GNAT_dom"/>
</dbReference>
<sequence>MSYIFRSDAPRVGERVVVRRDMGGGMHSDVIGHVVSLDPLVVRPQAVGGYPSALEAITIPDEQIQIVKKLSPRMVRNSDIRAVEVATAAAFPGKEHTWTADGQWLMRAGDGVTERSNSATPLGPSAGFTQVPLAEIEAFYTRHDLPLILELPERIGKPAEKLVAGNPAWTLGPEISVMVRSLADLSDLPDRPDEWEFHIDDQPDDDWLALYHFRGQALPPEALEYLRTRIEGHMGFGRLVTREGETVAITRGTLTDSGNGTHWLGYSAVEVAPAWRRRGLATQLGMDMLRWGREHGAERAYLQVLGTNEAGVGLYTKLGFIEQHRHRYAHFTGEPGTDAR</sequence>
<evidence type="ECO:0000259" key="1">
    <source>
        <dbReference type="PROSITE" id="PS51186"/>
    </source>
</evidence>
<keyword evidence="2" id="KW-0808">Transferase</keyword>
<dbReference type="SUPFAM" id="SSF55729">
    <property type="entry name" value="Acyl-CoA N-acyltransferases (Nat)"/>
    <property type="match status" value="1"/>
</dbReference>
<dbReference type="AlphaFoldDB" id="A0A540R5R4"/>
<feature type="domain" description="N-acetyltransferase" evidence="1">
    <location>
        <begin position="197"/>
        <end position="340"/>
    </location>
</feature>
<dbReference type="PANTHER" id="PTHR43072">
    <property type="entry name" value="N-ACETYLTRANSFERASE"/>
    <property type="match status" value="1"/>
</dbReference>
<accession>A0A540R5R4</accession>
<dbReference type="Pfam" id="PF24553">
    <property type="entry name" value="Rv0428c_C"/>
    <property type="match status" value="1"/>
</dbReference>
<dbReference type="InterPro" id="IPR056935">
    <property type="entry name" value="Rv0428c-like_C"/>
</dbReference>
<dbReference type="STRING" id="1686286.GCA_900092335_00159"/>
<organism evidence="2 3">
    <name type="scientific">Corynebacterium phoceense</name>
    <dbReference type="NCBI Taxonomy" id="1686286"/>
    <lineage>
        <taxon>Bacteria</taxon>
        <taxon>Bacillati</taxon>
        <taxon>Actinomycetota</taxon>
        <taxon>Actinomycetes</taxon>
        <taxon>Mycobacteriales</taxon>
        <taxon>Corynebacteriaceae</taxon>
        <taxon>Corynebacterium</taxon>
    </lineage>
</organism>
<dbReference type="Gene3D" id="3.40.630.30">
    <property type="match status" value="1"/>
</dbReference>
<name>A0A540R5R4_9CORY</name>
<evidence type="ECO:0000313" key="2">
    <source>
        <dbReference type="EMBL" id="TQE43068.1"/>
    </source>
</evidence>
<dbReference type="GO" id="GO:0016747">
    <property type="term" value="F:acyltransferase activity, transferring groups other than amino-acyl groups"/>
    <property type="evidence" value="ECO:0007669"/>
    <property type="project" value="InterPro"/>
</dbReference>
<dbReference type="RefSeq" id="WP_066492877.1">
    <property type="nucleotide sequence ID" value="NZ_VHIR01000013.1"/>
</dbReference>
<dbReference type="InterPro" id="IPR016181">
    <property type="entry name" value="Acyl_CoA_acyltransferase"/>
</dbReference>
<evidence type="ECO:0000313" key="3">
    <source>
        <dbReference type="Proteomes" id="UP000318080"/>
    </source>
</evidence>
<dbReference type="CDD" id="cd04301">
    <property type="entry name" value="NAT_SF"/>
    <property type="match status" value="1"/>
</dbReference>
<dbReference type="EMBL" id="VHIR01000013">
    <property type="protein sequence ID" value="TQE43068.1"/>
    <property type="molecule type" value="Genomic_DNA"/>
</dbReference>
<comment type="caution">
    <text evidence="2">The sequence shown here is derived from an EMBL/GenBank/DDBJ whole genome shotgun (WGS) entry which is preliminary data.</text>
</comment>
<dbReference type="PROSITE" id="PS51186">
    <property type="entry name" value="GNAT"/>
    <property type="match status" value="1"/>
</dbReference>
<dbReference type="PANTHER" id="PTHR43072:SF60">
    <property type="entry name" value="L-2,4-DIAMINOBUTYRIC ACID ACETYLTRANSFERASE"/>
    <property type="match status" value="1"/>
</dbReference>
<reference evidence="2 3" key="1">
    <citation type="submission" date="2019-06" db="EMBL/GenBank/DDBJ databases">
        <title>Draft genome of C. phoceense Strain 272.</title>
        <authorList>
            <person name="Pacheco L.G.C."/>
            <person name="Barberis C.M."/>
            <person name="Almuzara M.N."/>
            <person name="Traglia G.M."/>
            <person name="Santos C.S."/>
            <person name="Rocha D.J.P.G."/>
            <person name="Aguiar E.R.G.R."/>
            <person name="Vay C.A."/>
        </authorList>
    </citation>
    <scope>NUCLEOTIDE SEQUENCE [LARGE SCALE GENOMIC DNA]</scope>
    <source>
        <strain evidence="2 3">272</strain>
    </source>
</reference>
<dbReference type="Proteomes" id="UP000318080">
    <property type="component" value="Unassembled WGS sequence"/>
</dbReference>
<keyword evidence="3" id="KW-1185">Reference proteome</keyword>